<reference evidence="10 11" key="1">
    <citation type="submission" date="2020-08" db="EMBL/GenBank/DDBJ databases">
        <authorList>
            <person name="Liu C."/>
            <person name="Sun Q."/>
        </authorList>
    </citation>
    <scope>NUCLEOTIDE SEQUENCE [LARGE SCALE GENOMIC DNA]</scope>
    <source>
        <strain evidence="10 11">NSJ-18</strain>
    </source>
</reference>
<evidence type="ECO:0000256" key="6">
    <source>
        <dbReference type="ARBA" id="ARBA00022989"/>
    </source>
</evidence>
<dbReference type="PANTHER" id="PTHR30574">
    <property type="entry name" value="INNER MEMBRANE PROTEIN YEDE"/>
    <property type="match status" value="1"/>
</dbReference>
<evidence type="ECO:0000256" key="3">
    <source>
        <dbReference type="ARBA" id="ARBA00022475"/>
    </source>
</evidence>
<comment type="similarity">
    <text evidence="8">Belongs to the TsuA/YedE (TC 9.B.102) family.</text>
</comment>
<sequence length="186" mass="20437">MSNQKWLKGAIVLGLSFFISVLLIKPIGVSTQFSVLSGIVHSTMDQSVIKEDSERETGYKSTNAYYDKSDGKLAKSIKNPINYDFIFVLAIPLGSFIGHATRNKKEDELYSEDVCKIDNNKGFIQKYLPSFIGGFLLLYGARLADGCTSGHMMSGMMQSSVSGYVFAGVVFAVAIPTAILVKKFKY</sequence>
<keyword evidence="11" id="KW-1185">Reference proteome</keyword>
<dbReference type="PANTHER" id="PTHR30574:SF1">
    <property type="entry name" value="SULPHUR TRANSPORT DOMAIN-CONTAINING PROTEIN"/>
    <property type="match status" value="1"/>
</dbReference>
<evidence type="ECO:0000313" key="11">
    <source>
        <dbReference type="Proteomes" id="UP000609849"/>
    </source>
</evidence>
<evidence type="ECO:0000256" key="9">
    <source>
        <dbReference type="SAM" id="Phobius"/>
    </source>
</evidence>
<proteinExistence type="inferred from homology"/>
<dbReference type="Proteomes" id="UP000609849">
    <property type="component" value="Unassembled WGS sequence"/>
</dbReference>
<dbReference type="InterPro" id="IPR007272">
    <property type="entry name" value="Sulf_transp_TsuA/YedE"/>
</dbReference>
<name>A0ABR7JQC5_9FIRM</name>
<evidence type="ECO:0000256" key="8">
    <source>
        <dbReference type="ARBA" id="ARBA00035655"/>
    </source>
</evidence>
<evidence type="ECO:0000256" key="7">
    <source>
        <dbReference type="ARBA" id="ARBA00023136"/>
    </source>
</evidence>
<evidence type="ECO:0000256" key="4">
    <source>
        <dbReference type="ARBA" id="ARBA00022519"/>
    </source>
</evidence>
<dbReference type="RefSeq" id="WP_153924447.1">
    <property type="nucleotide sequence ID" value="NZ_JACRWE010000004.1"/>
</dbReference>
<feature type="transmembrane region" description="Helical" evidence="9">
    <location>
        <begin position="81"/>
        <end position="101"/>
    </location>
</feature>
<evidence type="ECO:0000256" key="2">
    <source>
        <dbReference type="ARBA" id="ARBA00022448"/>
    </source>
</evidence>
<dbReference type="EMBL" id="JACRWE010000004">
    <property type="protein sequence ID" value="MBC5997123.1"/>
    <property type="molecule type" value="Genomic_DNA"/>
</dbReference>
<keyword evidence="3" id="KW-1003">Cell membrane</keyword>
<keyword evidence="7 9" id="KW-0472">Membrane</keyword>
<gene>
    <name evidence="10" type="ORF">H8923_10145</name>
</gene>
<organism evidence="10 11">
    <name type="scientific">Romboutsia faecis</name>
    <dbReference type="NCBI Taxonomy" id="2764597"/>
    <lineage>
        <taxon>Bacteria</taxon>
        <taxon>Bacillati</taxon>
        <taxon>Bacillota</taxon>
        <taxon>Clostridia</taxon>
        <taxon>Peptostreptococcales</taxon>
        <taxon>Peptostreptococcaceae</taxon>
        <taxon>Romboutsia</taxon>
    </lineage>
</organism>
<keyword evidence="5 9" id="KW-0812">Transmembrane</keyword>
<comment type="subcellular location">
    <subcellularLocation>
        <location evidence="1">Cell inner membrane</location>
        <topology evidence="1">Multi-pass membrane protein</topology>
    </subcellularLocation>
</comment>
<feature type="transmembrane region" description="Helical" evidence="9">
    <location>
        <begin position="6"/>
        <end position="24"/>
    </location>
</feature>
<comment type="caution">
    <text evidence="10">The sequence shown here is derived from an EMBL/GenBank/DDBJ whole genome shotgun (WGS) entry which is preliminary data.</text>
</comment>
<keyword evidence="4" id="KW-0997">Cell inner membrane</keyword>
<dbReference type="Pfam" id="PF04143">
    <property type="entry name" value="Sulf_transp"/>
    <property type="match status" value="1"/>
</dbReference>
<accession>A0ABR7JQC5</accession>
<protein>
    <submittedName>
        <fullName evidence="10">YeeE/YedE family protein</fullName>
    </submittedName>
</protein>
<evidence type="ECO:0000256" key="5">
    <source>
        <dbReference type="ARBA" id="ARBA00022692"/>
    </source>
</evidence>
<keyword evidence="2" id="KW-0813">Transport</keyword>
<keyword evidence="6 9" id="KW-1133">Transmembrane helix</keyword>
<evidence type="ECO:0000256" key="1">
    <source>
        <dbReference type="ARBA" id="ARBA00004429"/>
    </source>
</evidence>
<feature type="transmembrane region" description="Helical" evidence="9">
    <location>
        <begin position="161"/>
        <end position="181"/>
    </location>
</feature>
<evidence type="ECO:0000313" key="10">
    <source>
        <dbReference type="EMBL" id="MBC5997123.1"/>
    </source>
</evidence>